<dbReference type="PANTHER" id="PTHR31413:SF49">
    <property type="entry name" value="NINJA-FAMILY PROTEIN MODD"/>
    <property type="match status" value="1"/>
</dbReference>
<accession>F2EL48</accession>
<reference evidence="8" key="1">
    <citation type="journal article" date="2011" name="Plant Physiol.">
        <title>Comprehensive sequence analysis of 24,783 barley full-length cDNAs derived from 12 clone libraries.</title>
        <authorList>
            <person name="Matsumoto T."/>
            <person name="Tanaka T."/>
            <person name="Sakai H."/>
            <person name="Amano N."/>
            <person name="Kanamori H."/>
            <person name="Kurita K."/>
            <person name="Kikuta A."/>
            <person name="Kamiya K."/>
            <person name="Yamamoto M."/>
            <person name="Ikawa H."/>
            <person name="Fujii N."/>
            <person name="Hori K."/>
            <person name="Itoh T."/>
            <person name="Sato K."/>
        </authorList>
    </citation>
    <scope>NUCLEOTIDE SEQUENCE</scope>
    <source>
        <tissue evidence="8">Flower</tissue>
    </source>
</reference>
<dbReference type="InterPro" id="IPR031307">
    <property type="entry name" value="Ninja_fam"/>
</dbReference>
<dbReference type="Proteomes" id="UP000011116">
    <property type="component" value="Chromosome 4H"/>
</dbReference>
<feature type="compositionally biased region" description="Basic and acidic residues" evidence="5">
    <location>
        <begin position="20"/>
        <end position="31"/>
    </location>
</feature>
<dbReference type="GO" id="GO:0007165">
    <property type="term" value="P:signal transduction"/>
    <property type="evidence" value="ECO:0007669"/>
    <property type="project" value="InterPro"/>
</dbReference>
<dbReference type="GeneID" id="123449317"/>
<evidence type="ECO:0000313" key="9">
    <source>
        <dbReference type="EnsemblPlants" id="HORVU.MOREX.r3.4HG0396620.1"/>
    </source>
</evidence>
<dbReference type="GO" id="GO:0045892">
    <property type="term" value="P:negative regulation of DNA-templated transcription"/>
    <property type="evidence" value="ECO:0000318"/>
    <property type="project" value="GO_Central"/>
</dbReference>
<evidence type="ECO:0000259" key="7">
    <source>
        <dbReference type="Pfam" id="PF16135"/>
    </source>
</evidence>
<dbReference type="AlphaFoldDB" id="F2EL48"/>
<dbReference type="Pfam" id="PF16135">
    <property type="entry name" value="TDBD"/>
    <property type="match status" value="1"/>
</dbReference>
<dbReference type="InterPro" id="IPR032308">
    <property type="entry name" value="TDBD"/>
</dbReference>
<proteinExistence type="evidence at transcript level"/>
<dbReference type="Pfam" id="PF07897">
    <property type="entry name" value="EAR"/>
    <property type="match status" value="1"/>
</dbReference>
<evidence type="ECO:0000256" key="2">
    <source>
        <dbReference type="ARBA" id="ARBA00006081"/>
    </source>
</evidence>
<dbReference type="InterPro" id="IPR012463">
    <property type="entry name" value="Ninja_motif"/>
</dbReference>
<dbReference type="PANTHER" id="PTHR31413">
    <property type="entry name" value="AFP HOMOLOG 2"/>
    <property type="match status" value="1"/>
</dbReference>
<sequence>MEAYSKDMLRGVGAGDDGEEKVQRSASRTEEVDLSLGLSLGGRFGAERRSGDGLAGSSSAVSIQEVAPAPPAPVIRTNTAPTMVYAGAGSSTATAFLRNGAVVQRSATTPTMAYAGAGSSTATAFLRNGAVVQPSATVPQGSGVPVNGVVVEPLALLRATVSAFLGSAGQVRPSATPGSCFPLTLSSIKEEPVANMPSQGSPAGQGILTNGGIRNHGSLPAGIEGWLRMRKSKNLKRLETKRRIQGLKPSMIPDASQGTPGAEGRSLSAAVMSWPVGTNGVVATASSSASAVVAAALGSGGERQHAPDMPAMMVQEMPLVWTIGLPNGRRAVGWLYEYSKVDEVRIKCVCHGSFFNPAQFVEHAGGGQVANPLRSILVKPPY</sequence>
<evidence type="ECO:0000256" key="1">
    <source>
        <dbReference type="ARBA" id="ARBA00004123"/>
    </source>
</evidence>
<dbReference type="Gramene" id="HORVU.MOREX.r3.4HG0396620.1">
    <property type="protein sequence ID" value="HORVU.MOREX.r3.4HG0396620.1"/>
    <property type="gene ID" value="HORVU.MOREX.r3.4HG0396620"/>
</dbReference>
<dbReference type="RefSeq" id="XP_044982434.1">
    <property type="nucleotide sequence ID" value="XM_045126499.1"/>
</dbReference>
<comment type="similarity">
    <text evidence="2 4">Belongs to the Ninja family.</text>
</comment>
<evidence type="ECO:0000313" key="8">
    <source>
        <dbReference type="EMBL" id="BAK08070.1"/>
    </source>
</evidence>
<organism evidence="8">
    <name type="scientific">Hordeum vulgare subsp. vulgare</name>
    <name type="common">Domesticated barley</name>
    <dbReference type="NCBI Taxonomy" id="112509"/>
    <lineage>
        <taxon>Eukaryota</taxon>
        <taxon>Viridiplantae</taxon>
        <taxon>Streptophyta</taxon>
        <taxon>Embryophyta</taxon>
        <taxon>Tracheophyta</taxon>
        <taxon>Spermatophyta</taxon>
        <taxon>Magnoliopsida</taxon>
        <taxon>Liliopsida</taxon>
        <taxon>Poales</taxon>
        <taxon>Poaceae</taxon>
        <taxon>BOP clade</taxon>
        <taxon>Pooideae</taxon>
        <taxon>Triticodae</taxon>
        <taxon>Triticeae</taxon>
        <taxon>Hordeinae</taxon>
        <taxon>Hordeum</taxon>
    </lineage>
</organism>
<protein>
    <recommendedName>
        <fullName evidence="4">Ninja-family protein</fullName>
    </recommendedName>
    <alternativeName>
        <fullName evidence="4">ABI-binding protein</fullName>
    </alternativeName>
</protein>
<keyword evidence="10" id="KW-1185">Reference proteome</keyword>
<feature type="domain" description="Tify" evidence="7">
    <location>
        <begin position="345"/>
        <end position="378"/>
    </location>
</feature>
<evidence type="ECO:0000256" key="5">
    <source>
        <dbReference type="SAM" id="MobiDB-lite"/>
    </source>
</evidence>
<evidence type="ECO:0000259" key="6">
    <source>
        <dbReference type="Pfam" id="PF07897"/>
    </source>
</evidence>
<reference evidence="9" key="3">
    <citation type="submission" date="2020-10" db="EMBL/GenBank/DDBJ databases">
        <authorList>
            <person name="Scholz U."/>
            <person name="Mascher M."/>
            <person name="Fiebig A."/>
        </authorList>
    </citation>
    <scope>NUCLEOTIDE SEQUENCE [LARGE SCALE GENOMIC DNA]</scope>
    <source>
        <strain evidence="9">cv. Morex</strain>
    </source>
</reference>
<feature type="region of interest" description="Disordered" evidence="5">
    <location>
        <begin position="1"/>
        <end position="32"/>
    </location>
</feature>
<evidence type="ECO:0000313" key="10">
    <source>
        <dbReference type="Proteomes" id="UP000011116"/>
    </source>
</evidence>
<reference evidence="10" key="2">
    <citation type="journal article" date="2012" name="Nature">
        <title>A physical, genetic and functional sequence assembly of the barley genome.</title>
        <authorList>
            <consortium name="The International Barley Genome Sequencing Consortium"/>
            <person name="Mayer K.F."/>
            <person name="Waugh R."/>
            <person name="Brown J.W."/>
            <person name="Schulman A."/>
            <person name="Langridge P."/>
            <person name="Platzer M."/>
            <person name="Fincher G.B."/>
            <person name="Muehlbauer G.J."/>
            <person name="Sato K."/>
            <person name="Close T.J."/>
            <person name="Wise R.P."/>
            <person name="Stein N."/>
        </authorList>
    </citation>
    <scope>NUCLEOTIDE SEQUENCE [LARGE SCALE GENOMIC DNA]</scope>
    <source>
        <strain evidence="10">cv. Morex</strain>
    </source>
</reference>
<reference evidence="9" key="4">
    <citation type="submission" date="2022-01" db="UniProtKB">
        <authorList>
            <consortium name="EnsemblPlants"/>
        </authorList>
    </citation>
    <scope>IDENTIFICATION</scope>
    <source>
        <strain evidence="9">subsp. vulgare</strain>
    </source>
</reference>
<comment type="subcellular location">
    <subcellularLocation>
        <location evidence="1 4">Nucleus</location>
    </subcellularLocation>
</comment>
<dbReference type="EnsemblPlants" id="HORVU.MOREX.r3.4HG0396620.1">
    <property type="protein sequence ID" value="HORVU.MOREX.r3.4HG0396620.1"/>
    <property type="gene ID" value="HORVU.MOREX.r3.4HG0396620"/>
</dbReference>
<keyword evidence="3 4" id="KW-0539">Nucleus</keyword>
<feature type="domain" description="Ethylene-responsive binding factor-associated repression" evidence="6">
    <location>
        <begin position="29"/>
        <end position="62"/>
    </location>
</feature>
<name>F2EL48_HORVV</name>
<comment type="function">
    <text evidence="4">Acts as a negative regulator of abscisic acid (ABA) response.</text>
</comment>
<dbReference type="EMBL" id="AK376876">
    <property type="protein sequence ID" value="BAK08070.1"/>
    <property type="molecule type" value="mRNA"/>
</dbReference>
<gene>
    <name evidence="9" type="primary">LOC123449317</name>
</gene>
<dbReference type="GO" id="GO:0005634">
    <property type="term" value="C:nucleus"/>
    <property type="evidence" value="ECO:0000318"/>
    <property type="project" value="GO_Central"/>
</dbReference>
<evidence type="ECO:0000256" key="3">
    <source>
        <dbReference type="ARBA" id="ARBA00023242"/>
    </source>
</evidence>
<evidence type="ECO:0000256" key="4">
    <source>
        <dbReference type="RuleBase" id="RU369029"/>
    </source>
</evidence>